<evidence type="ECO:0000256" key="4">
    <source>
        <dbReference type="ARBA" id="ARBA00023317"/>
    </source>
</evidence>
<keyword evidence="3" id="KW-0456">Lyase</keyword>
<dbReference type="Pfam" id="PF12588">
    <property type="entry name" value="PSDC"/>
    <property type="match status" value="1"/>
</dbReference>
<dbReference type="GO" id="GO:0006646">
    <property type="term" value="P:phosphatidylethanolamine biosynthetic process"/>
    <property type="evidence" value="ECO:0007669"/>
    <property type="project" value="TreeGrafter"/>
</dbReference>
<feature type="domain" description="L-tryptophan decarboxylase PsiD-like" evidence="6">
    <location>
        <begin position="39"/>
        <end position="174"/>
    </location>
</feature>
<dbReference type="InterPro" id="IPR003817">
    <property type="entry name" value="PS_Dcarbxylase"/>
</dbReference>
<evidence type="ECO:0000256" key="1">
    <source>
        <dbReference type="ARBA" id="ARBA00022793"/>
    </source>
</evidence>
<dbReference type="PANTHER" id="PTHR10067:SF9">
    <property type="entry name" value="PHOSPHATIDYLSERINE DECARBOXYLASE FAMILY PROTEIN (AFU_ORTHOLOGUE AFUA_7G01730)"/>
    <property type="match status" value="1"/>
</dbReference>
<dbReference type="AlphaFoldDB" id="A0A1M6H968"/>
<evidence type="ECO:0000259" key="6">
    <source>
        <dbReference type="Pfam" id="PF12588"/>
    </source>
</evidence>
<accession>A0A1M6H968</accession>
<proteinExistence type="predicted"/>
<reference evidence="8" key="1">
    <citation type="submission" date="2016-11" db="EMBL/GenBank/DDBJ databases">
        <authorList>
            <person name="Varghese N."/>
            <person name="Submissions S."/>
        </authorList>
    </citation>
    <scope>NUCLEOTIDE SEQUENCE [LARGE SCALE GENOMIC DNA]</scope>
    <source>
        <strain evidence="8">DSM 16219</strain>
    </source>
</reference>
<feature type="chain" id="PRO_5012160920" evidence="5">
    <location>
        <begin position="29"/>
        <end position="420"/>
    </location>
</feature>
<gene>
    <name evidence="7" type="ORF">SAMN02745216_01155</name>
</gene>
<evidence type="ECO:0000313" key="8">
    <source>
        <dbReference type="Proteomes" id="UP000183994"/>
    </source>
</evidence>
<dbReference type="OrthoDB" id="9802030at2"/>
<keyword evidence="2" id="KW-0865">Zymogen</keyword>
<dbReference type="EMBL" id="FQZU01000005">
    <property type="protein sequence ID" value="SHJ18768.1"/>
    <property type="molecule type" value="Genomic_DNA"/>
</dbReference>
<evidence type="ECO:0000313" key="7">
    <source>
        <dbReference type="EMBL" id="SHJ18768.1"/>
    </source>
</evidence>
<sequence length="420" mass="46210">MRKHRLSGLVVAACLIFLAGAVSTSCSAHGDNAPQSGLSPVVQELKDLIDNDPNLYRLFTEMFDQVPMKPYLKDPTGQPQLTDYNQMLKQLDGILTQAPEFNQSGLVGFPINAILDWPMGTPAGAEAFMDPRVNRQLKKILAQWSVFLESPESCYVLSDDPEHGWFGRDAQKAMPDFVEDFKCDPSKPYYGFTSWDDFFTRTFREGRRPVASPKDDSVIANACESAPYRLARNVQLRDKFWIKEQPYSLLHMMDGDPLAGEFVGGTLYQAFLSALSYHRWHSPVSGTIVKTRLIDGSYYAAAPAMGFDPASPNESQGYITQTAARALVFIQADNPDIGLMAIMFVGMAEVSSNEVTVKKGQHVNKGDPLGMFHFGGSTHVLFFRPGVSLAFDLHGQTPGLHSANIPVRSKIAAVTGASGQ</sequence>
<dbReference type="Pfam" id="PF02666">
    <property type="entry name" value="PS_Dcarbxylase"/>
    <property type="match status" value="1"/>
</dbReference>
<dbReference type="PROSITE" id="PS51257">
    <property type="entry name" value="PROKAR_LIPOPROTEIN"/>
    <property type="match status" value="1"/>
</dbReference>
<protein>
    <submittedName>
        <fullName evidence="7">Phosphatidylserine decarboxylase</fullName>
    </submittedName>
</protein>
<dbReference type="PANTHER" id="PTHR10067">
    <property type="entry name" value="PHOSPHATIDYLSERINE DECARBOXYLASE"/>
    <property type="match status" value="1"/>
</dbReference>
<keyword evidence="4" id="KW-0670">Pyruvate</keyword>
<evidence type="ECO:0000256" key="3">
    <source>
        <dbReference type="ARBA" id="ARBA00023239"/>
    </source>
</evidence>
<organism evidence="7 8">
    <name type="scientific">Desulfatibacillum alkenivorans DSM 16219</name>
    <dbReference type="NCBI Taxonomy" id="1121393"/>
    <lineage>
        <taxon>Bacteria</taxon>
        <taxon>Pseudomonadati</taxon>
        <taxon>Thermodesulfobacteriota</taxon>
        <taxon>Desulfobacteria</taxon>
        <taxon>Desulfobacterales</taxon>
        <taxon>Desulfatibacillaceae</taxon>
        <taxon>Desulfatibacillum</taxon>
    </lineage>
</organism>
<dbReference type="STRING" id="1121393.SAMN02745216_01155"/>
<evidence type="ECO:0000256" key="2">
    <source>
        <dbReference type="ARBA" id="ARBA00023145"/>
    </source>
</evidence>
<dbReference type="InterPro" id="IPR022237">
    <property type="entry name" value="PsiD-like"/>
</dbReference>
<dbReference type="RefSeq" id="WP_073473885.1">
    <property type="nucleotide sequence ID" value="NZ_FQZU01000005.1"/>
</dbReference>
<evidence type="ECO:0000256" key="5">
    <source>
        <dbReference type="SAM" id="SignalP"/>
    </source>
</evidence>
<keyword evidence="1" id="KW-0210">Decarboxylase</keyword>
<keyword evidence="8" id="KW-1185">Reference proteome</keyword>
<feature type="signal peptide" evidence="5">
    <location>
        <begin position="1"/>
        <end position="28"/>
    </location>
</feature>
<dbReference type="GO" id="GO:0004609">
    <property type="term" value="F:phosphatidylserine decarboxylase activity"/>
    <property type="evidence" value="ECO:0007669"/>
    <property type="project" value="InterPro"/>
</dbReference>
<name>A0A1M6H968_9BACT</name>
<keyword evidence="5" id="KW-0732">Signal</keyword>
<dbReference type="Proteomes" id="UP000183994">
    <property type="component" value="Unassembled WGS sequence"/>
</dbReference>